<dbReference type="PaxDb" id="2711-XP_006474327.1"/>
<evidence type="ECO:0000259" key="6">
    <source>
        <dbReference type="PROSITE" id="PS51795"/>
    </source>
</evidence>
<feature type="chain" id="PRO_5001641060" description="FLZ-type domain-containing protein" evidence="5">
    <location>
        <begin position="26"/>
        <end position="239"/>
    </location>
</feature>
<sequence length="239" mass="26358">MKGFNGKKKLTINLSLFTNLADSLAAASSCLSPNKSPRIFQNTSVVGLSIVAAMMTNNPSDENILSSSSRPVPIVCSSAAAAKKPRVAMNDNIINDDLGRRQVDELSESYTCVISHFGSNLVHKRVFFDEDDEEDDDDSDSVFFASSSPMNVGFEIKREFWSRDFLSSCFLCCKKLHGLDVFMYRGENAFCSAECRDKHIRSDDDLKENCGFEARKQLDYSASPCSRPQPVFAAGVTVA</sequence>
<dbReference type="PANTHER" id="PTHR47208">
    <property type="entry name" value="OS02G0174800 PROTEIN"/>
    <property type="match status" value="1"/>
</dbReference>
<dbReference type="KEGG" id="cit:102621375"/>
<proteinExistence type="inferred from homology"/>
<comment type="similarity">
    <text evidence="1">Belongs to the FLZ family.</text>
</comment>
<feature type="zinc finger region" description="FLZ-type" evidence="4">
    <location>
        <begin position="164"/>
        <end position="207"/>
    </location>
</feature>
<feature type="domain" description="FLZ-type" evidence="6">
    <location>
        <begin position="164"/>
        <end position="207"/>
    </location>
</feature>
<evidence type="ECO:0000313" key="8">
    <source>
        <dbReference type="Proteomes" id="UP000027120"/>
    </source>
</evidence>
<dbReference type="Pfam" id="PF04570">
    <property type="entry name" value="zf-FLZ"/>
    <property type="match status" value="1"/>
</dbReference>
<keyword evidence="3" id="KW-0863">Zinc-finger</keyword>
<dbReference type="PANTHER" id="PTHR47208:SF1">
    <property type="entry name" value="OS02G0174800 PROTEIN"/>
    <property type="match status" value="1"/>
</dbReference>
<protein>
    <recommendedName>
        <fullName evidence="6">FLZ-type domain-containing protein</fullName>
    </recommendedName>
</protein>
<evidence type="ECO:0000256" key="3">
    <source>
        <dbReference type="ARBA" id="ARBA00022771"/>
    </source>
</evidence>
<keyword evidence="2" id="KW-0479">Metal-binding</keyword>
<dbReference type="PROSITE" id="PS51795">
    <property type="entry name" value="ZF_FLZ"/>
    <property type="match status" value="1"/>
</dbReference>
<dbReference type="EMBL" id="KK784922">
    <property type="protein sequence ID" value="KDO62027.1"/>
    <property type="molecule type" value="Genomic_DNA"/>
</dbReference>
<dbReference type="eggNOG" id="ENOG502S086">
    <property type="taxonomic scope" value="Eukaryota"/>
</dbReference>
<evidence type="ECO:0000256" key="4">
    <source>
        <dbReference type="PROSITE-ProRule" id="PRU01131"/>
    </source>
</evidence>
<feature type="signal peptide" evidence="5">
    <location>
        <begin position="1"/>
        <end position="25"/>
    </location>
</feature>
<keyword evidence="5" id="KW-0732">Signal</keyword>
<evidence type="ECO:0000313" key="7">
    <source>
        <dbReference type="EMBL" id="KDO62027.1"/>
    </source>
</evidence>
<gene>
    <name evidence="7" type="ORF">CISIN_1g026408mg</name>
</gene>
<evidence type="ECO:0000256" key="1">
    <source>
        <dbReference type="ARBA" id="ARBA00009374"/>
    </source>
</evidence>
<accession>A0A067FEY5</accession>
<keyword evidence="3" id="KW-0862">Zinc</keyword>
<dbReference type="Proteomes" id="UP000027120">
    <property type="component" value="Unassembled WGS sequence"/>
</dbReference>
<reference evidence="7 8" key="1">
    <citation type="submission" date="2014-04" db="EMBL/GenBank/DDBJ databases">
        <authorList>
            <consortium name="International Citrus Genome Consortium"/>
            <person name="Gmitter F."/>
            <person name="Chen C."/>
            <person name="Farmerie W."/>
            <person name="Harkins T."/>
            <person name="Desany B."/>
            <person name="Mohiuddin M."/>
            <person name="Kodira C."/>
            <person name="Borodovsky M."/>
            <person name="Lomsadze A."/>
            <person name="Burns P."/>
            <person name="Jenkins J."/>
            <person name="Prochnik S."/>
            <person name="Shu S."/>
            <person name="Chapman J."/>
            <person name="Pitluck S."/>
            <person name="Schmutz J."/>
            <person name="Rokhsar D."/>
        </authorList>
    </citation>
    <scope>NUCLEOTIDE SEQUENCE</scope>
</reference>
<dbReference type="OrthoDB" id="828272at2759"/>
<name>A0A067FEY5_CITSI</name>
<dbReference type="InterPro" id="IPR007650">
    <property type="entry name" value="Zf-FLZ_dom"/>
</dbReference>
<dbReference type="InterPro" id="IPR044604">
    <property type="entry name" value="FLZ12/13/14"/>
</dbReference>
<dbReference type="STRING" id="2711.A0A067FEY5"/>
<dbReference type="AlphaFoldDB" id="A0A067FEY5"/>
<evidence type="ECO:0000256" key="2">
    <source>
        <dbReference type="ARBA" id="ARBA00022723"/>
    </source>
</evidence>
<keyword evidence="8" id="KW-1185">Reference proteome</keyword>
<dbReference type="GO" id="GO:0008270">
    <property type="term" value="F:zinc ion binding"/>
    <property type="evidence" value="ECO:0007669"/>
    <property type="project" value="UniProtKB-KW"/>
</dbReference>
<evidence type="ECO:0000256" key="5">
    <source>
        <dbReference type="SAM" id="SignalP"/>
    </source>
</evidence>
<organism evidence="7 8">
    <name type="scientific">Citrus sinensis</name>
    <name type="common">Sweet orange</name>
    <name type="synonym">Citrus aurantium var. sinensis</name>
    <dbReference type="NCBI Taxonomy" id="2711"/>
    <lineage>
        <taxon>Eukaryota</taxon>
        <taxon>Viridiplantae</taxon>
        <taxon>Streptophyta</taxon>
        <taxon>Embryophyta</taxon>
        <taxon>Tracheophyta</taxon>
        <taxon>Spermatophyta</taxon>
        <taxon>Magnoliopsida</taxon>
        <taxon>eudicotyledons</taxon>
        <taxon>Gunneridae</taxon>
        <taxon>Pentapetalae</taxon>
        <taxon>rosids</taxon>
        <taxon>malvids</taxon>
        <taxon>Sapindales</taxon>
        <taxon>Rutaceae</taxon>
        <taxon>Aurantioideae</taxon>
        <taxon>Citrus</taxon>
    </lineage>
</organism>